<comment type="caution">
    <text evidence="3">The sequence shown here is derived from an EMBL/GenBank/DDBJ whole genome shotgun (WGS) entry which is preliminary data.</text>
</comment>
<dbReference type="InterPro" id="IPR002826">
    <property type="entry name" value="MptE-like"/>
</dbReference>
<keyword evidence="4" id="KW-1185">Reference proteome</keyword>
<gene>
    <name evidence="3" type="ORF">EDC18_10790</name>
</gene>
<proteinExistence type="predicted"/>
<dbReference type="Pfam" id="PF01973">
    <property type="entry name" value="MptE-like"/>
    <property type="match status" value="1"/>
</dbReference>
<organism evidence="3 4">
    <name type="scientific">Natranaerovirga pectinivora</name>
    <dbReference type="NCBI Taxonomy" id="682400"/>
    <lineage>
        <taxon>Bacteria</taxon>
        <taxon>Bacillati</taxon>
        <taxon>Bacillota</taxon>
        <taxon>Clostridia</taxon>
        <taxon>Lachnospirales</taxon>
        <taxon>Natranaerovirgaceae</taxon>
        <taxon>Natranaerovirga</taxon>
    </lineage>
</organism>
<dbReference type="RefSeq" id="WP_165878556.1">
    <property type="nucleotide sequence ID" value="NZ_SMAL01000007.1"/>
</dbReference>
<evidence type="ECO:0000256" key="1">
    <source>
        <dbReference type="SAM" id="Coils"/>
    </source>
</evidence>
<sequence length="638" mass="73355">MIENNNSIYTMNINGLRKKYPDFLDDFKQRLKVKYNIEVINSRDNNYSMVYTEENISMYLHSKYRPTEEAEKWVNSQCFDNNNLVIFGFGLSYNIREIIKIMTNKQSLIIIEPSIQVFHRTIQYIDCVDIFTNDKVHIIIGTKAEKWHQLLSNVLGYPIDKDMSIYALPNYDRIFENEYNHLKSILEKVCLEKDLAKNTILNFSNCWQKNLFNNLPYILTSHHVKYFFGKFRDKPAFIVSAGPSLDKNIKHLKEAKGKAIIISVDTALPVLLRNGIKPDVAITVDGGYANFSHFKDIDYSAVPIIYDARAYYGILEKHTGKKILSMPLDGYVNDLFNEWKIEVGNLLGDHTVASNAFEFAIKVEANPIVFIGQDLSYKDYSQTHALGAVQSIKTNDENEIVIKDINGNDVLTNATFYASLIWFNKRIALDKSLRVYIDATEGGAKIEGTKIMTLKDTIDLYCKHNIDTESIINEVFKKRSPLQIEKIEVLIKDLKQILITLKRLKSDCEEAEVLCQSLYELYYKNKLNKTTKINTIIGKLNNIDKKITSEKDKFSIINLVLQPVLFKSLEQNSNIEKPNCSEREKGIKISLASKELYLGIVKAIDDTEFLLMNCIKELEEIFTIEALEFTVNIIANNS</sequence>
<reference evidence="3 4" key="1">
    <citation type="submission" date="2019-03" db="EMBL/GenBank/DDBJ databases">
        <title>Genomic Encyclopedia of Type Strains, Phase IV (KMG-IV): sequencing the most valuable type-strain genomes for metagenomic binning, comparative biology and taxonomic classification.</title>
        <authorList>
            <person name="Goeker M."/>
        </authorList>
    </citation>
    <scope>NUCLEOTIDE SEQUENCE [LARGE SCALE GENOMIC DNA]</scope>
    <source>
        <strain evidence="3 4">DSM 24629</strain>
    </source>
</reference>
<evidence type="ECO:0000313" key="3">
    <source>
        <dbReference type="EMBL" id="TCT14021.1"/>
    </source>
</evidence>
<dbReference type="AlphaFoldDB" id="A0A4V2V049"/>
<evidence type="ECO:0000313" key="4">
    <source>
        <dbReference type="Proteomes" id="UP000294902"/>
    </source>
</evidence>
<feature type="domain" description="6-hydroxymethylpterin diphosphokinase MptE-like" evidence="2">
    <location>
        <begin position="209"/>
        <end position="379"/>
    </location>
</feature>
<dbReference type="Proteomes" id="UP000294902">
    <property type="component" value="Unassembled WGS sequence"/>
</dbReference>
<dbReference type="EMBL" id="SMAL01000007">
    <property type="protein sequence ID" value="TCT14021.1"/>
    <property type="molecule type" value="Genomic_DNA"/>
</dbReference>
<protein>
    <recommendedName>
        <fullName evidence="2">6-hydroxymethylpterin diphosphokinase MptE-like domain-containing protein</fullName>
    </recommendedName>
</protein>
<feature type="coiled-coil region" evidence="1">
    <location>
        <begin position="487"/>
        <end position="521"/>
    </location>
</feature>
<dbReference type="PANTHER" id="PTHR41786:SF1">
    <property type="entry name" value="6-HYDROXYMETHYLPTERIN DIPHOSPHOKINASE MPTE-LIKE DOMAIN-CONTAINING PROTEIN"/>
    <property type="match status" value="1"/>
</dbReference>
<name>A0A4V2V049_9FIRM</name>
<keyword evidence="1" id="KW-0175">Coiled coil</keyword>
<evidence type="ECO:0000259" key="2">
    <source>
        <dbReference type="Pfam" id="PF01973"/>
    </source>
</evidence>
<accession>A0A4V2V049</accession>
<dbReference type="PANTHER" id="PTHR41786">
    <property type="entry name" value="MOTILITY ACCESSORY FACTOR MAF"/>
    <property type="match status" value="1"/>
</dbReference>